<name>A0ABU9VTB3_9CLOT</name>
<organism evidence="2 3">
    <name type="scientific">Anoxynatronum sibiricum</name>
    <dbReference type="NCBI Taxonomy" id="210623"/>
    <lineage>
        <taxon>Bacteria</taxon>
        <taxon>Bacillati</taxon>
        <taxon>Bacillota</taxon>
        <taxon>Clostridia</taxon>
        <taxon>Eubacteriales</taxon>
        <taxon>Clostridiaceae</taxon>
        <taxon>Anoxynatronum</taxon>
    </lineage>
</organism>
<reference evidence="2 3" key="1">
    <citation type="submission" date="2024-04" db="EMBL/GenBank/DDBJ databases">
        <title>Genome sequencing and metabolic network reconstruction of aminoacids and betaine degradation by Anoxynatronum sibiricum.</title>
        <authorList>
            <person name="Detkova E.N."/>
            <person name="Boltjanskaja Y.V."/>
            <person name="Mardanov A.V."/>
            <person name="Kevbrin V."/>
        </authorList>
    </citation>
    <scope>NUCLEOTIDE SEQUENCE [LARGE SCALE GENOMIC DNA]</scope>
    <source>
        <strain evidence="2 3">Z-7981</strain>
    </source>
</reference>
<protein>
    <submittedName>
        <fullName evidence="2">Uncharacterized protein</fullName>
    </submittedName>
</protein>
<evidence type="ECO:0000313" key="3">
    <source>
        <dbReference type="Proteomes" id="UP001407405"/>
    </source>
</evidence>
<evidence type="ECO:0000313" key="2">
    <source>
        <dbReference type="EMBL" id="MEN1760411.1"/>
    </source>
</evidence>
<sequence>MSNNQIIEMSKVIGQIEDELRDIKSAKEQAEAVVGSNKALSDSLQALFETANNVAKVLETNTRQIIADISNKLELLNIQASDIDKYARQGVIKISEQSTLAQSKMEEELGNLVQKLIGTISTSTNQSLEAVGNELAEHRVLVHEAAKKLTDSTSDVIVKQEGQITEIGNLVACIQERQYVLDSKIEELRQLDIMRLFDEISESRRIESDNAAANKDWTNSISETLVKQEGQIAEIGKLMNSIQERQYALDSKIEEMRQMDIMRIFDEINEIRTMESDNAAVNKKWKIAEFGAFGICIVLGVSILIRLLVM</sequence>
<feature type="transmembrane region" description="Helical" evidence="1">
    <location>
        <begin position="290"/>
        <end position="309"/>
    </location>
</feature>
<proteinExistence type="predicted"/>
<keyword evidence="1" id="KW-0812">Transmembrane</keyword>
<dbReference type="Proteomes" id="UP001407405">
    <property type="component" value="Unassembled WGS sequence"/>
</dbReference>
<keyword evidence="1" id="KW-1133">Transmembrane helix</keyword>
<dbReference type="EMBL" id="JBCITM010000006">
    <property type="protein sequence ID" value="MEN1760411.1"/>
    <property type="molecule type" value="Genomic_DNA"/>
</dbReference>
<evidence type="ECO:0000256" key="1">
    <source>
        <dbReference type="SAM" id="Phobius"/>
    </source>
</evidence>
<dbReference type="RefSeq" id="WP_343185731.1">
    <property type="nucleotide sequence ID" value="NZ_JBCITM010000006.1"/>
</dbReference>
<gene>
    <name evidence="2" type="ORF">AAIG11_08000</name>
</gene>
<keyword evidence="1" id="KW-0472">Membrane</keyword>
<accession>A0ABU9VTB3</accession>
<comment type="caution">
    <text evidence="2">The sequence shown here is derived from an EMBL/GenBank/DDBJ whole genome shotgun (WGS) entry which is preliminary data.</text>
</comment>
<keyword evidence="3" id="KW-1185">Reference proteome</keyword>